<gene>
    <name evidence="2" type="ORF">ACJRO7_013006</name>
</gene>
<feature type="region of interest" description="Disordered" evidence="1">
    <location>
        <begin position="1"/>
        <end position="46"/>
    </location>
</feature>
<evidence type="ECO:0000313" key="2">
    <source>
        <dbReference type="EMBL" id="KAL3752282.1"/>
    </source>
</evidence>
<dbReference type="AlphaFoldDB" id="A0ABD3LLG3"/>
<protein>
    <submittedName>
        <fullName evidence="2">Uncharacterized protein</fullName>
    </submittedName>
</protein>
<accession>A0ABD3LLG3</accession>
<feature type="compositionally biased region" description="Polar residues" evidence="1">
    <location>
        <begin position="1"/>
        <end position="12"/>
    </location>
</feature>
<organism evidence="2 3">
    <name type="scientific">Eucalyptus globulus</name>
    <name type="common">Tasmanian blue gum</name>
    <dbReference type="NCBI Taxonomy" id="34317"/>
    <lineage>
        <taxon>Eukaryota</taxon>
        <taxon>Viridiplantae</taxon>
        <taxon>Streptophyta</taxon>
        <taxon>Embryophyta</taxon>
        <taxon>Tracheophyta</taxon>
        <taxon>Spermatophyta</taxon>
        <taxon>Magnoliopsida</taxon>
        <taxon>eudicotyledons</taxon>
        <taxon>Gunneridae</taxon>
        <taxon>Pentapetalae</taxon>
        <taxon>rosids</taxon>
        <taxon>malvids</taxon>
        <taxon>Myrtales</taxon>
        <taxon>Myrtaceae</taxon>
        <taxon>Myrtoideae</taxon>
        <taxon>Eucalypteae</taxon>
        <taxon>Eucalyptus</taxon>
    </lineage>
</organism>
<evidence type="ECO:0000256" key="1">
    <source>
        <dbReference type="SAM" id="MobiDB-lite"/>
    </source>
</evidence>
<dbReference type="Proteomes" id="UP001634007">
    <property type="component" value="Unassembled WGS sequence"/>
</dbReference>
<reference evidence="2 3" key="1">
    <citation type="submission" date="2024-11" db="EMBL/GenBank/DDBJ databases">
        <title>Chromosome-level genome assembly of Eucalyptus globulus Labill. provides insights into its genome evolution.</title>
        <authorList>
            <person name="Li X."/>
        </authorList>
    </citation>
    <scope>NUCLEOTIDE SEQUENCE [LARGE SCALE GENOMIC DNA]</scope>
    <source>
        <strain evidence="2">CL2024</strain>
        <tissue evidence="2">Fresh tender leaves</tissue>
    </source>
</reference>
<comment type="caution">
    <text evidence="2">The sequence shown here is derived from an EMBL/GenBank/DDBJ whole genome shotgun (WGS) entry which is preliminary data.</text>
</comment>
<proteinExistence type="predicted"/>
<feature type="compositionally biased region" description="Polar residues" evidence="1">
    <location>
        <begin position="19"/>
        <end position="28"/>
    </location>
</feature>
<name>A0ABD3LLG3_EUCGL</name>
<evidence type="ECO:0000313" key="3">
    <source>
        <dbReference type="Proteomes" id="UP001634007"/>
    </source>
</evidence>
<dbReference type="EMBL" id="JBJKBG010000002">
    <property type="protein sequence ID" value="KAL3752282.1"/>
    <property type="molecule type" value="Genomic_DNA"/>
</dbReference>
<sequence length="173" mass="19202">MATDPLSPSNGKTDAVPSDHQSASSRSPESLPDSRRSRNKAPPQPHVYTSLHDLLEFPCKCPLCTYVRQPREPGGRLPEPGPEFPSGGIVTRLALAMLLPLPEPPRRFRSKRLMLRRFLRGLGNPANASLEFLNRHVVAAISRAFEWLLEAIQATEEEKEDALPCGRLPFVTC</sequence>
<keyword evidence="3" id="KW-1185">Reference proteome</keyword>